<feature type="transmembrane region" description="Helical" evidence="1">
    <location>
        <begin position="77"/>
        <end position="99"/>
    </location>
</feature>
<gene>
    <name evidence="2" type="ORF">GCM10009539_58490</name>
</gene>
<dbReference type="Proteomes" id="UP001500967">
    <property type="component" value="Unassembled WGS sequence"/>
</dbReference>
<accession>A0ABP3EKS7</accession>
<evidence type="ECO:0000313" key="3">
    <source>
        <dbReference type="Proteomes" id="UP001500967"/>
    </source>
</evidence>
<keyword evidence="1" id="KW-0472">Membrane</keyword>
<feature type="transmembrane region" description="Helical" evidence="1">
    <location>
        <begin position="188"/>
        <end position="208"/>
    </location>
</feature>
<dbReference type="Pfam" id="PF22564">
    <property type="entry name" value="HAAS"/>
    <property type="match status" value="1"/>
</dbReference>
<evidence type="ECO:0000313" key="2">
    <source>
        <dbReference type="EMBL" id="GAA0264444.1"/>
    </source>
</evidence>
<evidence type="ECO:0000256" key="1">
    <source>
        <dbReference type="SAM" id="Phobius"/>
    </source>
</evidence>
<name>A0ABP3EKS7_9ACTN</name>
<feature type="transmembrane region" description="Helical" evidence="1">
    <location>
        <begin position="119"/>
        <end position="136"/>
    </location>
</feature>
<keyword evidence="3" id="KW-1185">Reference proteome</keyword>
<feature type="transmembrane region" description="Helical" evidence="1">
    <location>
        <begin position="148"/>
        <end position="168"/>
    </location>
</feature>
<protein>
    <submittedName>
        <fullName evidence="2">Uncharacterized protein</fullName>
    </submittedName>
</protein>
<reference evidence="3" key="1">
    <citation type="journal article" date="2019" name="Int. J. Syst. Evol. Microbiol.">
        <title>The Global Catalogue of Microorganisms (GCM) 10K type strain sequencing project: providing services to taxonomists for standard genome sequencing and annotation.</title>
        <authorList>
            <consortium name="The Broad Institute Genomics Platform"/>
            <consortium name="The Broad Institute Genome Sequencing Center for Infectious Disease"/>
            <person name="Wu L."/>
            <person name="Ma J."/>
        </authorList>
    </citation>
    <scope>NUCLEOTIDE SEQUENCE [LARGE SCALE GENOMIC DNA]</scope>
    <source>
        <strain evidence="3">JCM 10425</strain>
    </source>
</reference>
<organism evidence="2 3">
    <name type="scientific">Cryptosporangium japonicum</name>
    <dbReference type="NCBI Taxonomy" id="80872"/>
    <lineage>
        <taxon>Bacteria</taxon>
        <taxon>Bacillati</taxon>
        <taxon>Actinomycetota</taxon>
        <taxon>Actinomycetes</taxon>
        <taxon>Cryptosporangiales</taxon>
        <taxon>Cryptosporangiaceae</taxon>
        <taxon>Cryptosporangium</taxon>
    </lineage>
</organism>
<comment type="caution">
    <text evidence="2">The sequence shown here is derived from an EMBL/GenBank/DDBJ whole genome shotgun (WGS) entry which is preliminary data.</text>
</comment>
<dbReference type="NCBIfam" id="NF038403">
    <property type="entry name" value="perm_prefix_1"/>
    <property type="match status" value="1"/>
</dbReference>
<sequence length="218" mass="22827">MSTLVDDLRARLRGPRGVRRELLREVEDGLRDAAEAYENAGLPPADAARKAADEFGDPAALAPLYQAELDASRGRRAALLIALAYPTLTLAWDALWRYTSVGDGAAPDGVATVAGALDTGSYGAAIVAAATIPLYGRASAATARRLTVAVGLLGWLSLVLIMATSIWMAQASGDHAVRDFESNVPSMLVVGLTVTASLAIAGTATLALSRWWEPRAAR</sequence>
<keyword evidence="1" id="KW-1133">Transmembrane helix</keyword>
<dbReference type="EMBL" id="BAAAGX010000023">
    <property type="protein sequence ID" value="GAA0264444.1"/>
    <property type="molecule type" value="Genomic_DNA"/>
</dbReference>
<dbReference type="RefSeq" id="WP_344652123.1">
    <property type="nucleotide sequence ID" value="NZ_BAAAGX010000023.1"/>
</dbReference>
<proteinExistence type="predicted"/>
<dbReference type="InterPro" id="IPR047928">
    <property type="entry name" value="Perm_prefix_1"/>
</dbReference>
<keyword evidence="1" id="KW-0812">Transmembrane</keyword>